<evidence type="ECO:0000313" key="3">
    <source>
        <dbReference type="Proteomes" id="UP000004088"/>
    </source>
</evidence>
<protein>
    <submittedName>
        <fullName evidence="2">Prepilin-type cleavage/methylation N-terminal domain protein</fullName>
    </submittedName>
</protein>
<gene>
    <name evidence="2" type="ORF">HMPREF9098_1574</name>
</gene>
<dbReference type="Pfam" id="PF16732">
    <property type="entry name" value="ComP_DUS"/>
    <property type="match status" value="1"/>
</dbReference>
<sequence length="155" mass="17575">MMHKSHKKGMTLQEVMIAVVVITILAVIAYPSYRSYIRKSRLSEVQQLMLDNAQAWERHYAAHGHYRQTSRKWAALPVQGNDDFCIRPQGAPRGAAHDGQYSLKAVALDKTKEPRVLVMNQDLTFLLCEESSSTCAETDYFANPARADKNCRSYP</sequence>
<keyword evidence="3" id="KW-1185">Reference proteome</keyword>
<dbReference type="InterPro" id="IPR012902">
    <property type="entry name" value="N_methyl_site"/>
</dbReference>
<accession>F0F0D9</accession>
<evidence type="ECO:0000256" key="1">
    <source>
        <dbReference type="SAM" id="Phobius"/>
    </source>
</evidence>
<dbReference type="InterPro" id="IPR045584">
    <property type="entry name" value="Pilin-like"/>
</dbReference>
<dbReference type="SUPFAM" id="SSF54523">
    <property type="entry name" value="Pili subunits"/>
    <property type="match status" value="1"/>
</dbReference>
<organism evidence="2 3">
    <name type="scientific">Kingella denitrificans ATCC 33394</name>
    <dbReference type="NCBI Taxonomy" id="888741"/>
    <lineage>
        <taxon>Bacteria</taxon>
        <taxon>Pseudomonadati</taxon>
        <taxon>Pseudomonadota</taxon>
        <taxon>Betaproteobacteria</taxon>
        <taxon>Neisseriales</taxon>
        <taxon>Neisseriaceae</taxon>
        <taxon>Kingella</taxon>
    </lineage>
</organism>
<dbReference type="HOGENOM" id="CLU_091705_6_2_4"/>
<name>F0F0D9_9NEIS</name>
<keyword evidence="1" id="KW-0812">Transmembrane</keyword>
<dbReference type="Proteomes" id="UP000004088">
    <property type="component" value="Unassembled WGS sequence"/>
</dbReference>
<dbReference type="EMBL" id="AEWV01000025">
    <property type="protein sequence ID" value="EGC16987.1"/>
    <property type="molecule type" value="Genomic_DNA"/>
</dbReference>
<dbReference type="AlphaFoldDB" id="F0F0D9"/>
<keyword evidence="1" id="KW-0472">Membrane</keyword>
<comment type="caution">
    <text evidence="2">The sequence shown here is derived from an EMBL/GenBank/DDBJ whole genome shotgun (WGS) entry which is preliminary data.</text>
</comment>
<dbReference type="Pfam" id="PF07963">
    <property type="entry name" value="N_methyl"/>
    <property type="match status" value="1"/>
</dbReference>
<feature type="transmembrane region" description="Helical" evidence="1">
    <location>
        <begin position="12"/>
        <end position="33"/>
    </location>
</feature>
<dbReference type="STRING" id="888741.HMPREF9098_1574"/>
<evidence type="ECO:0000313" key="2">
    <source>
        <dbReference type="EMBL" id="EGC16987.1"/>
    </source>
</evidence>
<keyword evidence="1" id="KW-1133">Transmembrane helix</keyword>
<reference evidence="2 3" key="1">
    <citation type="submission" date="2011-01" db="EMBL/GenBank/DDBJ databases">
        <authorList>
            <person name="Muzny D."/>
            <person name="Qin X."/>
            <person name="Deng J."/>
            <person name="Jiang H."/>
            <person name="Liu Y."/>
            <person name="Qu J."/>
            <person name="Song X.-Z."/>
            <person name="Zhang L."/>
            <person name="Thornton R."/>
            <person name="Coyle M."/>
            <person name="Francisco L."/>
            <person name="Jackson L."/>
            <person name="Javaid M."/>
            <person name="Korchina V."/>
            <person name="Kovar C."/>
            <person name="Mata R."/>
            <person name="Mathew T."/>
            <person name="Ngo R."/>
            <person name="Nguyen L."/>
            <person name="Nguyen N."/>
            <person name="Okwuonu G."/>
            <person name="Ongeri F."/>
            <person name="Pham C."/>
            <person name="Simmons D."/>
            <person name="Wilczek-Boney K."/>
            <person name="Hale W."/>
            <person name="Jakkamsetti A."/>
            <person name="Pham P."/>
            <person name="Ruth R."/>
            <person name="San Lucas F."/>
            <person name="Warren J."/>
            <person name="Zhang J."/>
            <person name="Zhao Z."/>
            <person name="Zhou C."/>
            <person name="Zhu D."/>
            <person name="Lee S."/>
            <person name="Bess C."/>
            <person name="Blankenburg K."/>
            <person name="Forbes L."/>
            <person name="Fu Q."/>
            <person name="Gubbala S."/>
            <person name="Hirani K."/>
            <person name="Jayaseelan J.C."/>
            <person name="Lara F."/>
            <person name="Munidasa M."/>
            <person name="Palculict T."/>
            <person name="Patil S."/>
            <person name="Pu L.-L."/>
            <person name="Saada N."/>
            <person name="Tang L."/>
            <person name="Weissenberger G."/>
            <person name="Zhu Y."/>
            <person name="Hemphill L."/>
            <person name="Shang Y."/>
            <person name="Youmans B."/>
            <person name="Ayvaz T."/>
            <person name="Ross M."/>
            <person name="Santibanez J."/>
            <person name="Aqrawi P."/>
            <person name="Gross S."/>
            <person name="Joshi V."/>
            <person name="Fowler G."/>
            <person name="Nazareth L."/>
            <person name="Reid J."/>
            <person name="Worley K."/>
            <person name="Petrosino J."/>
            <person name="Highlander S."/>
            <person name="Gibbs R."/>
        </authorList>
    </citation>
    <scope>NUCLEOTIDE SEQUENCE [LARGE SCALE GENOMIC DNA]</scope>
    <source>
        <strain evidence="2 3">ATCC 33394</strain>
    </source>
</reference>
<dbReference type="RefSeq" id="WP_003783311.1">
    <property type="nucleotide sequence ID" value="NZ_GL870929.1"/>
</dbReference>
<dbReference type="InterPro" id="IPR031982">
    <property type="entry name" value="PilE-like"/>
</dbReference>
<dbReference type="GO" id="GO:0043683">
    <property type="term" value="P:type IV pilus assembly"/>
    <property type="evidence" value="ECO:0007669"/>
    <property type="project" value="InterPro"/>
</dbReference>
<dbReference type="NCBIfam" id="TIGR02532">
    <property type="entry name" value="IV_pilin_GFxxxE"/>
    <property type="match status" value="1"/>
</dbReference>
<proteinExistence type="predicted"/>
<dbReference type="Gene3D" id="3.30.700.50">
    <property type="match status" value="1"/>
</dbReference>